<keyword evidence="1" id="KW-0472">Membrane</keyword>
<dbReference type="HOGENOM" id="CLU_2720217_0_0_0"/>
<protein>
    <submittedName>
        <fullName evidence="2">Uncharacterized protein</fullName>
    </submittedName>
</protein>
<evidence type="ECO:0000313" key="2">
    <source>
        <dbReference type="EMBL" id="ABJ81437.1"/>
    </source>
</evidence>
<evidence type="ECO:0000256" key="1">
    <source>
        <dbReference type="SAM" id="Phobius"/>
    </source>
</evidence>
<dbReference type="KEGG" id="sus:Acid_0427"/>
<name>Q02BX9_SOLUE</name>
<dbReference type="STRING" id="234267.Acid_0427"/>
<accession>Q02BX9</accession>
<feature type="transmembrane region" description="Helical" evidence="1">
    <location>
        <begin position="6"/>
        <end position="26"/>
    </location>
</feature>
<dbReference type="EMBL" id="CP000473">
    <property type="protein sequence ID" value="ABJ81437.1"/>
    <property type="molecule type" value="Genomic_DNA"/>
</dbReference>
<keyword evidence="1" id="KW-1133">Transmembrane helix</keyword>
<proteinExistence type="predicted"/>
<gene>
    <name evidence="2" type="ordered locus">Acid_0427</name>
</gene>
<dbReference type="OrthoDB" id="129515at2"/>
<dbReference type="InParanoid" id="Q02BX9"/>
<reference evidence="2" key="1">
    <citation type="submission" date="2006-10" db="EMBL/GenBank/DDBJ databases">
        <title>Complete sequence of Solibacter usitatus Ellin6076.</title>
        <authorList>
            <consortium name="US DOE Joint Genome Institute"/>
            <person name="Copeland A."/>
            <person name="Lucas S."/>
            <person name="Lapidus A."/>
            <person name="Barry K."/>
            <person name="Detter J.C."/>
            <person name="Glavina del Rio T."/>
            <person name="Hammon N."/>
            <person name="Israni S."/>
            <person name="Dalin E."/>
            <person name="Tice H."/>
            <person name="Pitluck S."/>
            <person name="Thompson L.S."/>
            <person name="Brettin T."/>
            <person name="Bruce D."/>
            <person name="Han C."/>
            <person name="Tapia R."/>
            <person name="Gilna P."/>
            <person name="Schmutz J."/>
            <person name="Larimer F."/>
            <person name="Land M."/>
            <person name="Hauser L."/>
            <person name="Kyrpides N."/>
            <person name="Mikhailova N."/>
            <person name="Janssen P.H."/>
            <person name="Kuske C.R."/>
            <person name="Richardson P."/>
        </authorList>
    </citation>
    <scope>NUCLEOTIDE SEQUENCE</scope>
    <source>
        <strain evidence="2">Ellin6076</strain>
    </source>
</reference>
<dbReference type="AlphaFoldDB" id="Q02BX9"/>
<sequence precursor="true">MSHLKITLPAVILLGGFLVCSTASYGKAEYMKSTKKACVYCHVDSKAKPKELTDAGKYFAEHKNLDGYKEKK</sequence>
<keyword evidence="1" id="KW-0812">Transmembrane</keyword>
<organism evidence="2">
    <name type="scientific">Solibacter usitatus (strain Ellin6076)</name>
    <dbReference type="NCBI Taxonomy" id="234267"/>
    <lineage>
        <taxon>Bacteria</taxon>
        <taxon>Pseudomonadati</taxon>
        <taxon>Acidobacteriota</taxon>
        <taxon>Terriglobia</taxon>
        <taxon>Bryobacterales</taxon>
        <taxon>Solibacteraceae</taxon>
        <taxon>Candidatus Solibacter</taxon>
    </lineage>
</organism>